<sequence length="1758" mass="200295">MATSSSTLEEDESLKGCEIFVQKHNIQQILKECIVNLCIAKPERPMKFLREHFEKLEKEECKQIMARQKSNSQSDSHDDEVSPPPPNPVVKARRRRGGVSAEVYTEEDAVSYVRKVIPKDYKTMTALAKAISKNVLFAHLDDNERSDIFDAMFPVTHIAGETVIQQGDEGDNFYVIDQGEVDVYVNGEWVTSIGEGGSFGELALIYGTPRAATVKAKTDLKLWGIDRDSYRRILMGSTLRKRKMYEEFLSKVSILESLDKWERLTVADALEPVQFEDGEKIVVQGEPGDDFFIITEGIASVLQRRSDNEEYVEVGRLGPSDYFGEIALLLNRPRAATVVARGPLKCVKLDRPRFERVLGPCSEILKRNIQRYNSFISLTPLKEVEFPQELIDRLSHSEIHSISDLQRLLDIDSVGTGNDVIEEPKHHKHPNHHKNYSHHPGYYNDLKSSQLHSRRKRSIVEEAVPAVCKTRTVIYEIPRSQVDPTSANFLIWPPCVEVKRCTGCCNTSNMRCHPSRKHHRTVKVAKVEYVRRKPKLKEVFVRLEDHLECVCTSQHHVVEHSDAETDFAAASVQCKAVPPCCWAENKWSHQDRLLLILRTDPSAVLCCVVRQRGTAQIPETSDILVLAGQTAAACASHITSSGSAEQGIDEENIYDLDDQDIVALMPKVGPRSTFKKRLKLLKISGVKTRTFLSKCQQEHEEAVGLPQEWKDELWSLLNFLGANADQGKEDDDDDDDTVDKLSALYGEEWRNKTLEDLMDRRYFREIPEFLSSERKTLTCESVKLKNCLQDLVKYTKSGSKDGEGKEHVTLVDLPGNGDRNKSRDKMWKEVVGSCSAVWIVTDINRAGSEKEPWEILKECLAASWEMAASVSTFTLSAPSLMLSKIQMNSDAVCARIYKRNMQVKEEMSKEFSKLHKVKKYLNFRNFCKISMTVTQRHSNYVSGAYGILSLIQGSRCTEVAGEKTDVCTDLKENIRCELEKVRKPIEEACETFEKCLSEGVENAKKNEGKRGPFNKAISKFSLHTETLIEKYKRVELQLIFLKTEVKYENTIILSIIKSSKIYRRWITEQHERDYCEAHVAVELAEVKKYSSELEDTLKKTDEFEQGIDEENIYDLDDQDIVALIPKVGPRSTFKKRLKLLKISGVQTRTFLSKSITFICSVSKSMKKQLVYLRAAGNMTKSELQEEFRKLMSHARSVSESNDDYRTGLLADMEDEGEEAKLDAQLQTDIEKTMEDCDTRLEEVRNVVQTNLWSRYGEEELKTAIKEAEAGCDGLRAVAVSAVNKDGYELQFDGVKKLVQDAITSLASWEIWIPAAQKANLDGRVKGIRTLNNQLEARRAEFLTAQRVAEEERRVPEAPAQVPQAQPAPPHVQQPILKIKPTTLPKFHGFKRNYHRWRKDWESLQRQGEPTGSVEAKKIQLLDSVDEKIRRDLRLSTYNTAEDMFRVLENRYGNKTTIALEIIEDLEKIPPFKLCQPRKVIDMIQSVEKALSDLTELGNTGAIKNPLVVKSIESKLPDSMKKDWLVFMVKPENAITPDNHFDSLLKFLKTQEEILEKLEQLGVGEKPDKKFAYTEKKYASTRSTRKGGCVVCGDEKHRDKIFFCKRFKELKPNEKINAVEKLGACKRCLVCHDEDSECKDTYLCRNPDCRRGSSADHHFFLCRRGDSKRSETDRPQRPSVSRHKLTEDQEKFVSELSPDMAEKFRRAFTNITAKTHATDKPGVMESSALQELPVILMLLEVTANAGEKIGNTHRPCFRH</sequence>
<organism evidence="1 2">
    <name type="scientific">Scortum barcoo</name>
    <name type="common">barcoo grunter</name>
    <dbReference type="NCBI Taxonomy" id="214431"/>
    <lineage>
        <taxon>Eukaryota</taxon>
        <taxon>Metazoa</taxon>
        <taxon>Chordata</taxon>
        <taxon>Craniata</taxon>
        <taxon>Vertebrata</taxon>
        <taxon>Euteleostomi</taxon>
        <taxon>Actinopterygii</taxon>
        <taxon>Neopterygii</taxon>
        <taxon>Teleostei</taxon>
        <taxon>Neoteleostei</taxon>
        <taxon>Acanthomorphata</taxon>
        <taxon>Eupercaria</taxon>
        <taxon>Centrarchiformes</taxon>
        <taxon>Terapontoidei</taxon>
        <taxon>Terapontidae</taxon>
        <taxon>Scortum</taxon>
    </lineage>
</organism>
<comment type="caution">
    <text evidence="1">The sequence shown here is derived from an EMBL/GenBank/DDBJ whole genome shotgun (WGS) entry which is preliminary data.</text>
</comment>
<accession>A0ACB8VUV0</accession>
<dbReference type="EMBL" id="CM041547">
    <property type="protein sequence ID" value="KAI3359230.1"/>
    <property type="molecule type" value="Genomic_DNA"/>
</dbReference>
<keyword evidence="2" id="KW-1185">Reference proteome</keyword>
<protein>
    <submittedName>
        <fullName evidence="1">Uncharacterized protein</fullName>
    </submittedName>
</protein>
<reference evidence="1" key="1">
    <citation type="submission" date="2022-04" db="EMBL/GenBank/DDBJ databases">
        <title>Jade perch genome.</title>
        <authorList>
            <person name="Chao B."/>
        </authorList>
    </citation>
    <scope>NUCLEOTIDE SEQUENCE</scope>
    <source>
        <strain evidence="1">CB-2022</strain>
    </source>
</reference>
<evidence type="ECO:0000313" key="1">
    <source>
        <dbReference type="EMBL" id="KAI3359230.1"/>
    </source>
</evidence>
<evidence type="ECO:0000313" key="2">
    <source>
        <dbReference type="Proteomes" id="UP000831701"/>
    </source>
</evidence>
<dbReference type="Proteomes" id="UP000831701">
    <property type="component" value="Chromosome 17"/>
</dbReference>
<gene>
    <name evidence="1" type="ORF">L3Q82_002749</name>
</gene>
<proteinExistence type="predicted"/>
<name>A0ACB8VUV0_9TELE</name>